<dbReference type="GeneID" id="172277"/>
<dbReference type="AGR" id="WB:WBGene00004380"/>
<evidence type="ECO:0000256" key="1">
    <source>
        <dbReference type="ARBA" id="ARBA00022723"/>
    </source>
</evidence>
<dbReference type="PROSITE" id="PS00518">
    <property type="entry name" value="ZF_RING_1"/>
    <property type="match status" value="1"/>
</dbReference>
<comment type="interaction">
    <interactant intactId="EBI-315611">
        <id>O01482</id>
    </interactant>
    <interactant intactId="EBI-321339">
        <id>P49181</id>
        <label>rpl-36</label>
    </interactant>
    <organismsDiffer>false</organismsDiffer>
    <experiments>3</experiments>
</comment>
<evidence type="ECO:0000313" key="7">
    <source>
        <dbReference type="EMBL" id="CCD61221.1"/>
    </source>
</evidence>
<dbReference type="CTD" id="172277"/>
<dbReference type="InterPro" id="IPR017907">
    <property type="entry name" value="Znf_RING_CS"/>
</dbReference>
<dbReference type="HOGENOM" id="CLU_726125_0_0_1"/>
<dbReference type="InterPro" id="IPR027370">
    <property type="entry name" value="Znf-RING_euk"/>
</dbReference>
<protein>
    <submittedName>
        <fullName evidence="7">RING-type domain-containing protein</fullName>
    </submittedName>
</protein>
<dbReference type="SMART" id="SM00184">
    <property type="entry name" value="RING"/>
    <property type="match status" value="1"/>
</dbReference>
<dbReference type="GO" id="GO:0061630">
    <property type="term" value="F:ubiquitin protein ligase activity"/>
    <property type="evidence" value="ECO:0000318"/>
    <property type="project" value="GO_Central"/>
</dbReference>
<dbReference type="InterPro" id="IPR001841">
    <property type="entry name" value="Znf_RING"/>
</dbReference>
<dbReference type="EMBL" id="BX284601">
    <property type="protein sequence ID" value="CCD61221.1"/>
    <property type="molecule type" value="Genomic_DNA"/>
</dbReference>
<dbReference type="Proteomes" id="UP000001940">
    <property type="component" value="Chromosome I"/>
</dbReference>
<feature type="domain" description="RING-type" evidence="6">
    <location>
        <begin position="22"/>
        <end position="68"/>
    </location>
</feature>
<dbReference type="UCSC" id="C06A5.9">
    <property type="organism name" value="c. elegans"/>
</dbReference>
<dbReference type="SUPFAM" id="SSF57850">
    <property type="entry name" value="RING/U-box"/>
    <property type="match status" value="1"/>
</dbReference>
<evidence type="ECO:0000256" key="5">
    <source>
        <dbReference type="SAM" id="MobiDB-lite"/>
    </source>
</evidence>
<dbReference type="PIR" id="T25524">
    <property type="entry name" value="T25524"/>
</dbReference>
<dbReference type="Bgee" id="WBGene00004380">
    <property type="expression patterns" value="Expressed in germ line (C elegans) and 4 other cell types or tissues"/>
</dbReference>
<proteinExistence type="evidence at protein level"/>
<dbReference type="PANTHER" id="PTHR22791:SF34">
    <property type="entry name" value="RING-TYPE DOMAIN-CONTAINING PROTEIN"/>
    <property type="match status" value="1"/>
</dbReference>
<evidence type="ECO:0000313" key="8">
    <source>
        <dbReference type="Proteomes" id="UP000001940"/>
    </source>
</evidence>
<evidence type="ECO:0000256" key="4">
    <source>
        <dbReference type="PROSITE-ProRule" id="PRU00175"/>
    </source>
</evidence>
<evidence type="ECO:0000256" key="3">
    <source>
        <dbReference type="ARBA" id="ARBA00022833"/>
    </source>
</evidence>
<dbReference type="PANTHER" id="PTHR22791">
    <property type="entry name" value="RING-TYPE DOMAIN-CONTAINING PROTEIN"/>
    <property type="match status" value="1"/>
</dbReference>
<name>O01482_CAEEL</name>
<feature type="compositionally biased region" description="Polar residues" evidence="5">
    <location>
        <begin position="344"/>
        <end position="355"/>
    </location>
</feature>
<dbReference type="GO" id="GO:0016567">
    <property type="term" value="P:protein ubiquitination"/>
    <property type="evidence" value="ECO:0000318"/>
    <property type="project" value="GO_Central"/>
</dbReference>
<sequence length="381" mass="42871">MSEKNTENPEILSTVLAGYCQCQVCYQPFNETTKLARSLHCGHTFCTECIRNVQNYGNSPHLECPTCRAETKSNIENVAPNFSIMELARNFGLLGPPVDAPRTSSSCCSNKTNRDEMIDNKFRELLVEVKSSLIHHFDVFRIKSQLWSLAEAEREVSNMAEALAGAVSECYYDSDDNSDANSEDQRVRTMLRFLAARDSDSETTEDSTDFLESNTTVPDRTLGGGFYRNFRRLFGDENELDDPGVVSGIEEAAAYRRFRGLFGNDNDSISQVSTTSGSFGNHENDHFCPFSDDDNISECSDDYYPTLVMPETDEEETYKSFRCLFGDENGNLDFSDDEKEFSDNESSLSSVSTEDFPNSHIEEAGRVLHRFLLLSALLNEE</sequence>
<dbReference type="STRING" id="6239.C06A5.9.1"/>
<dbReference type="SMR" id="O01482"/>
<keyword evidence="3" id="KW-0862">Zinc</keyword>
<dbReference type="AlphaFoldDB" id="O01482"/>
<dbReference type="WormBase" id="C06A5.9">
    <property type="protein sequence ID" value="CE34249"/>
    <property type="gene ID" value="WBGene00004380"/>
    <property type="gene designation" value="rnf-1"/>
</dbReference>
<accession>O01482</accession>
<keyword evidence="1" id="KW-0479">Metal-binding</keyword>
<dbReference type="InterPro" id="IPR013083">
    <property type="entry name" value="Znf_RING/FYVE/PHD"/>
</dbReference>
<dbReference type="DIP" id="DIP-24323N"/>
<organism evidence="7 8">
    <name type="scientific">Caenorhabditis elegans</name>
    <dbReference type="NCBI Taxonomy" id="6239"/>
    <lineage>
        <taxon>Eukaryota</taxon>
        <taxon>Metazoa</taxon>
        <taxon>Ecdysozoa</taxon>
        <taxon>Nematoda</taxon>
        <taxon>Chromadorea</taxon>
        <taxon>Rhabditida</taxon>
        <taxon>Rhabditina</taxon>
        <taxon>Rhabditomorpha</taxon>
        <taxon>Rhabditoidea</taxon>
        <taxon>Rhabditidae</taxon>
        <taxon>Peloderinae</taxon>
        <taxon>Caenorhabditis</taxon>
    </lineage>
</organism>
<dbReference type="RefSeq" id="NP_491738.2">
    <property type="nucleotide sequence ID" value="NM_059337.5"/>
</dbReference>
<dbReference type="GO" id="GO:0008270">
    <property type="term" value="F:zinc ion binding"/>
    <property type="evidence" value="ECO:0007669"/>
    <property type="project" value="UniProtKB-KW"/>
</dbReference>
<evidence type="ECO:0000313" key="9">
    <source>
        <dbReference type="WormBase" id="C06A5.9"/>
    </source>
</evidence>
<dbReference type="InterPro" id="IPR051435">
    <property type="entry name" value="RING_finger_E3_ubiq-ligases"/>
</dbReference>
<dbReference type="Pfam" id="PF13445">
    <property type="entry name" value="zf-RING_UBOX"/>
    <property type="match status" value="1"/>
</dbReference>
<dbReference type="KEGG" id="cel:CELE_C06A5.9"/>
<evidence type="ECO:0000259" key="6">
    <source>
        <dbReference type="PROSITE" id="PS50089"/>
    </source>
</evidence>
<dbReference type="OrthoDB" id="252722at2759"/>
<dbReference type="Gene3D" id="3.30.40.10">
    <property type="entry name" value="Zinc/RING finger domain, C3HC4 (zinc finger)"/>
    <property type="match status" value="1"/>
</dbReference>
<dbReference type="PaxDb" id="6239-C06A5.9"/>
<reference evidence="7 8" key="1">
    <citation type="journal article" date="1998" name="Science">
        <title>Genome sequence of the nematode C. elegans: a platform for investigating biology.</title>
        <authorList>
            <consortium name="The C. elegans sequencing consortium"/>
            <person name="Sulson J.E."/>
            <person name="Waterston R."/>
        </authorList>
    </citation>
    <scope>NUCLEOTIDE SEQUENCE [LARGE SCALE GENOMIC DNA]</scope>
    <source>
        <strain evidence="7 8">Bristol N2</strain>
    </source>
</reference>
<comment type="interaction">
    <interactant intactId="EBI-315611">
        <id>O01482</id>
    </interactant>
    <interactant intactId="EBI-320581">
        <id>P91280</id>
        <label>CELE_F27C1.6</label>
    </interactant>
    <organismsDiffer>false</organismsDiffer>
    <experiments>3</experiments>
</comment>
<dbReference type="InParanoid" id="O01482"/>
<dbReference type="PROSITE" id="PS50089">
    <property type="entry name" value="ZF_RING_2"/>
    <property type="match status" value="1"/>
</dbReference>
<keyword evidence="8" id="KW-1185">Reference proteome</keyword>
<gene>
    <name evidence="7 9" type="primary">rnf-1</name>
    <name evidence="9" type="ORF">C06A5.9</name>
    <name evidence="7" type="ORF">CELE_C06A5.9</name>
</gene>
<feature type="region of interest" description="Disordered" evidence="5">
    <location>
        <begin position="334"/>
        <end position="355"/>
    </location>
</feature>
<keyword evidence="2 4" id="KW-0863">Zinc-finger</keyword>
<dbReference type="eggNOG" id="KOG2177">
    <property type="taxonomic scope" value="Eukaryota"/>
</dbReference>
<dbReference type="IntAct" id="O01482">
    <property type="interactions" value="49"/>
</dbReference>
<evidence type="ECO:0000256" key="2">
    <source>
        <dbReference type="ARBA" id="ARBA00022771"/>
    </source>
</evidence>